<dbReference type="GO" id="GO:0055085">
    <property type="term" value="P:transmembrane transport"/>
    <property type="evidence" value="ECO:0007669"/>
    <property type="project" value="UniProtKB-ARBA"/>
</dbReference>
<keyword evidence="3" id="KW-0547">Nucleotide-binding</keyword>
<name>A0A8S0W2V7_9FIRM</name>
<evidence type="ECO:0000256" key="5">
    <source>
        <dbReference type="SAM" id="MobiDB-lite"/>
    </source>
</evidence>
<dbReference type="PROSITE" id="PS50893">
    <property type="entry name" value="ABC_TRANSPORTER_2"/>
    <property type="match status" value="1"/>
</dbReference>
<feature type="domain" description="ABC transporter" evidence="6">
    <location>
        <begin position="46"/>
        <end position="286"/>
    </location>
</feature>
<dbReference type="Gene3D" id="3.40.50.300">
    <property type="entry name" value="P-loop containing nucleotide triphosphate hydrolases"/>
    <property type="match status" value="1"/>
</dbReference>
<evidence type="ECO:0000313" key="7">
    <source>
        <dbReference type="EMBL" id="CAA7601058.1"/>
    </source>
</evidence>
<evidence type="ECO:0000256" key="4">
    <source>
        <dbReference type="ARBA" id="ARBA00022840"/>
    </source>
</evidence>
<accession>A0A8S0W2V7</accession>
<evidence type="ECO:0000256" key="3">
    <source>
        <dbReference type="ARBA" id="ARBA00022741"/>
    </source>
</evidence>
<dbReference type="InterPro" id="IPR003439">
    <property type="entry name" value="ABC_transporter-like_ATP-bd"/>
</dbReference>
<dbReference type="Proteomes" id="UP000836597">
    <property type="component" value="Chromosome"/>
</dbReference>
<dbReference type="PANTHER" id="PTHR43776">
    <property type="entry name" value="TRANSPORT ATP-BINDING PROTEIN"/>
    <property type="match status" value="1"/>
</dbReference>
<evidence type="ECO:0000256" key="1">
    <source>
        <dbReference type="ARBA" id="ARBA00005417"/>
    </source>
</evidence>
<dbReference type="Pfam" id="PF00005">
    <property type="entry name" value="ABC_tran"/>
    <property type="match status" value="1"/>
</dbReference>
<dbReference type="SUPFAM" id="SSF52540">
    <property type="entry name" value="P-loop containing nucleoside triphosphate hydrolases"/>
    <property type="match status" value="1"/>
</dbReference>
<dbReference type="PROSITE" id="PS00211">
    <property type="entry name" value="ABC_TRANSPORTER_1"/>
    <property type="match status" value="1"/>
</dbReference>
<dbReference type="AlphaFoldDB" id="A0A8S0W2V7"/>
<dbReference type="InterPro" id="IPR013563">
    <property type="entry name" value="Oligopep_ABC_C"/>
</dbReference>
<dbReference type="InterPro" id="IPR027417">
    <property type="entry name" value="P-loop_NTPase"/>
</dbReference>
<dbReference type="RefSeq" id="WP_261486549.1">
    <property type="nucleotide sequence ID" value="NZ_CDGJ01000036.1"/>
</dbReference>
<organism evidence="7">
    <name type="scientific">Acididesulfobacillus acetoxydans</name>
    <dbReference type="NCBI Taxonomy" id="1561005"/>
    <lineage>
        <taxon>Bacteria</taxon>
        <taxon>Bacillati</taxon>
        <taxon>Bacillota</taxon>
        <taxon>Clostridia</taxon>
        <taxon>Eubacteriales</taxon>
        <taxon>Peptococcaceae</taxon>
        <taxon>Acididesulfobacillus</taxon>
    </lineage>
</organism>
<dbReference type="GO" id="GO:0016887">
    <property type="term" value="F:ATP hydrolysis activity"/>
    <property type="evidence" value="ECO:0007669"/>
    <property type="project" value="InterPro"/>
</dbReference>
<dbReference type="EMBL" id="LR746496">
    <property type="protein sequence ID" value="CAA7601058.1"/>
    <property type="molecule type" value="Genomic_DNA"/>
</dbReference>
<dbReference type="PANTHER" id="PTHR43776:SF7">
    <property type="entry name" value="D,D-DIPEPTIDE TRANSPORT ATP-BINDING PROTEIN DDPF-RELATED"/>
    <property type="match status" value="1"/>
</dbReference>
<sequence length="377" mass="41819">MSDPAISATGTKKVTCREKGRFESDTVDYTASPLLDVRELKKHFPVRTKDLFRPARDFVRAVDGVSFFINPGETLALVGESGSGKSTTARLILRLLEPTAGEILFEGRSLGRLGPEMMRQARKQMQMIFQDPYASLNPRLTVEEIIAEPLQIFHVGSPVERSRKVSRLLDIVGLASRHAKRYPHEFSGGQRQRIGIARALALNPKLIIGDEPVSALDVSIQAQVLNLLKDLQEEFGLTYLFIAHDLSVVEFVSDRVAVMYLGIIVEMADKETLFRHPLHPYTQALLSAVPVPDPDCRRERIILPGDIPSPVNPPAGCRFHPRCQVCREVCRREAPVFREVKPGHYVACHIRGQGSEARGRKEEVGDGGQETVDGGGT</sequence>
<keyword evidence="2" id="KW-0813">Transport</keyword>
<protein>
    <submittedName>
        <fullName evidence="7">ABC transporter</fullName>
        <ecNumber evidence="7">3.6.1.3</ecNumber>
    </submittedName>
    <submittedName>
        <fullName evidence="8">Oligopeptide transport ATP-binding protein AppF</fullName>
    </submittedName>
</protein>
<reference evidence="7" key="2">
    <citation type="submission" date="2020-01" db="EMBL/GenBank/DDBJ databases">
        <authorList>
            <person name="Hornung B."/>
        </authorList>
    </citation>
    <scope>NUCLEOTIDE SEQUENCE</scope>
    <source>
        <strain evidence="7">PacBioINE</strain>
    </source>
</reference>
<dbReference type="EMBL" id="CDGJ01000036">
    <property type="protein sequence ID" value="CEJ06932.1"/>
    <property type="molecule type" value="Genomic_DNA"/>
</dbReference>
<keyword evidence="7" id="KW-0378">Hydrolase</keyword>
<evidence type="ECO:0000313" key="8">
    <source>
        <dbReference type="EMBL" id="CEJ06932.1"/>
    </source>
</evidence>
<dbReference type="FunFam" id="3.40.50.300:FF:000016">
    <property type="entry name" value="Oligopeptide ABC transporter ATP-binding component"/>
    <property type="match status" value="1"/>
</dbReference>
<dbReference type="Pfam" id="PF08352">
    <property type="entry name" value="oligo_HPY"/>
    <property type="match status" value="1"/>
</dbReference>
<dbReference type="GO" id="GO:0005524">
    <property type="term" value="F:ATP binding"/>
    <property type="evidence" value="ECO:0007669"/>
    <property type="project" value="UniProtKB-KW"/>
</dbReference>
<keyword evidence="9" id="KW-1185">Reference proteome</keyword>
<dbReference type="InterPro" id="IPR017871">
    <property type="entry name" value="ABC_transporter-like_CS"/>
</dbReference>
<reference evidence="8" key="1">
    <citation type="submission" date="2014-11" db="EMBL/GenBank/DDBJ databases">
        <authorList>
            <person name="Hornung B.V."/>
        </authorList>
    </citation>
    <scope>NUCLEOTIDE SEQUENCE</scope>
    <source>
        <strain evidence="8">INE</strain>
    </source>
</reference>
<feature type="region of interest" description="Disordered" evidence="5">
    <location>
        <begin position="356"/>
        <end position="377"/>
    </location>
</feature>
<proteinExistence type="inferred from homology"/>
<evidence type="ECO:0000313" key="9">
    <source>
        <dbReference type="Proteomes" id="UP001071230"/>
    </source>
</evidence>
<dbReference type="Proteomes" id="UP001071230">
    <property type="component" value="Unassembled WGS sequence"/>
</dbReference>
<evidence type="ECO:0000259" key="6">
    <source>
        <dbReference type="PROSITE" id="PS50893"/>
    </source>
</evidence>
<dbReference type="NCBIfam" id="NF008453">
    <property type="entry name" value="PRK11308.1"/>
    <property type="match status" value="1"/>
</dbReference>
<dbReference type="NCBIfam" id="TIGR01727">
    <property type="entry name" value="oligo_HPY"/>
    <property type="match status" value="1"/>
</dbReference>
<dbReference type="InterPro" id="IPR003593">
    <property type="entry name" value="AAA+_ATPase"/>
</dbReference>
<dbReference type="EC" id="3.6.1.3" evidence="7"/>
<dbReference type="SMART" id="SM00382">
    <property type="entry name" value="AAA"/>
    <property type="match status" value="1"/>
</dbReference>
<dbReference type="GO" id="GO:0015833">
    <property type="term" value="P:peptide transport"/>
    <property type="evidence" value="ECO:0007669"/>
    <property type="project" value="InterPro"/>
</dbReference>
<gene>
    <name evidence="8" type="ORF">DEACI_1386</name>
    <name evidence="7" type="ORF">DEACI_1711</name>
</gene>
<evidence type="ECO:0000256" key="2">
    <source>
        <dbReference type="ARBA" id="ARBA00022448"/>
    </source>
</evidence>
<dbReference type="KEGG" id="aacx:DEACI_1711"/>
<dbReference type="CDD" id="cd03257">
    <property type="entry name" value="ABC_NikE_OppD_transporters"/>
    <property type="match status" value="1"/>
</dbReference>
<comment type="similarity">
    <text evidence="1">Belongs to the ABC transporter superfamily.</text>
</comment>
<dbReference type="InterPro" id="IPR050319">
    <property type="entry name" value="ABC_transp_ATP-bind"/>
</dbReference>
<keyword evidence="4 8" id="KW-0067">ATP-binding</keyword>